<accession>A0ABW4GXT8</accession>
<keyword evidence="2" id="KW-1185">Reference proteome</keyword>
<dbReference type="RefSeq" id="WP_281428888.1">
    <property type="nucleotide sequence ID" value="NZ_JAHKRM010000014.1"/>
</dbReference>
<gene>
    <name evidence="1" type="ORF">ACFSJ0_59675</name>
</gene>
<evidence type="ECO:0000313" key="1">
    <source>
        <dbReference type="EMBL" id="MFD1547153.1"/>
    </source>
</evidence>
<protein>
    <submittedName>
        <fullName evidence="1">Uncharacterized protein</fullName>
    </submittedName>
</protein>
<organism evidence="1 2">
    <name type="scientific">Nonomuraea guangzhouensis</name>
    <dbReference type="NCBI Taxonomy" id="1291555"/>
    <lineage>
        <taxon>Bacteria</taxon>
        <taxon>Bacillati</taxon>
        <taxon>Actinomycetota</taxon>
        <taxon>Actinomycetes</taxon>
        <taxon>Streptosporangiales</taxon>
        <taxon>Streptosporangiaceae</taxon>
        <taxon>Nonomuraea</taxon>
    </lineage>
</organism>
<comment type="caution">
    <text evidence="1">The sequence shown here is derived from an EMBL/GenBank/DDBJ whole genome shotgun (WGS) entry which is preliminary data.</text>
</comment>
<name>A0ABW4GXT8_9ACTN</name>
<proteinExistence type="predicted"/>
<sequence>MPVEFLSDEQAAGFARQRLIAGKQLYHLLAETPGSGDLLGAG</sequence>
<dbReference type="Proteomes" id="UP001597097">
    <property type="component" value="Unassembled WGS sequence"/>
</dbReference>
<dbReference type="EMBL" id="JBHUCM010000072">
    <property type="protein sequence ID" value="MFD1547153.1"/>
    <property type="molecule type" value="Genomic_DNA"/>
</dbReference>
<evidence type="ECO:0000313" key="2">
    <source>
        <dbReference type="Proteomes" id="UP001597097"/>
    </source>
</evidence>
<reference evidence="2" key="1">
    <citation type="journal article" date="2019" name="Int. J. Syst. Evol. Microbiol.">
        <title>The Global Catalogue of Microorganisms (GCM) 10K type strain sequencing project: providing services to taxonomists for standard genome sequencing and annotation.</title>
        <authorList>
            <consortium name="The Broad Institute Genomics Platform"/>
            <consortium name="The Broad Institute Genome Sequencing Center for Infectious Disease"/>
            <person name="Wu L."/>
            <person name="Ma J."/>
        </authorList>
    </citation>
    <scope>NUCLEOTIDE SEQUENCE [LARGE SCALE GENOMIC DNA]</scope>
    <source>
        <strain evidence="2">CGMCC 1.15399</strain>
    </source>
</reference>